<gene>
    <name evidence="2" type="ORF">LPJ53_005978</name>
</gene>
<reference evidence="2" key="1">
    <citation type="submission" date="2022-07" db="EMBL/GenBank/DDBJ databases">
        <title>Phylogenomic reconstructions and comparative analyses of Kickxellomycotina fungi.</title>
        <authorList>
            <person name="Reynolds N.K."/>
            <person name="Stajich J.E."/>
            <person name="Barry K."/>
            <person name="Grigoriev I.V."/>
            <person name="Crous P."/>
            <person name="Smith M.E."/>
        </authorList>
    </citation>
    <scope>NUCLEOTIDE SEQUENCE</scope>
    <source>
        <strain evidence="2">NBRC 32514</strain>
    </source>
</reference>
<dbReference type="OrthoDB" id="5529037at2759"/>
<protein>
    <submittedName>
        <fullName evidence="2">Uncharacterized protein</fullName>
    </submittedName>
</protein>
<accession>A0A9W7XVK9</accession>
<feature type="region of interest" description="Disordered" evidence="1">
    <location>
        <begin position="275"/>
        <end position="336"/>
    </location>
</feature>
<name>A0A9W7XVK9_9FUNG</name>
<evidence type="ECO:0000313" key="3">
    <source>
        <dbReference type="Proteomes" id="UP001149813"/>
    </source>
</evidence>
<dbReference type="AlphaFoldDB" id="A0A9W7XVK9"/>
<dbReference type="EMBL" id="JANBOJ010000452">
    <property type="protein sequence ID" value="KAJ1719222.1"/>
    <property type="molecule type" value="Genomic_DNA"/>
</dbReference>
<feature type="compositionally biased region" description="Low complexity" evidence="1">
    <location>
        <begin position="310"/>
        <end position="327"/>
    </location>
</feature>
<organism evidence="2 3">
    <name type="scientific">Coemansia erecta</name>
    <dbReference type="NCBI Taxonomy" id="147472"/>
    <lineage>
        <taxon>Eukaryota</taxon>
        <taxon>Fungi</taxon>
        <taxon>Fungi incertae sedis</taxon>
        <taxon>Zoopagomycota</taxon>
        <taxon>Kickxellomycotina</taxon>
        <taxon>Kickxellomycetes</taxon>
        <taxon>Kickxellales</taxon>
        <taxon>Kickxellaceae</taxon>
        <taxon>Coemansia</taxon>
    </lineage>
</organism>
<evidence type="ECO:0000313" key="2">
    <source>
        <dbReference type="EMBL" id="KAJ1719222.1"/>
    </source>
</evidence>
<proteinExistence type="predicted"/>
<feature type="compositionally biased region" description="Low complexity" evidence="1">
    <location>
        <begin position="281"/>
        <end position="298"/>
    </location>
</feature>
<evidence type="ECO:0000256" key="1">
    <source>
        <dbReference type="SAM" id="MobiDB-lite"/>
    </source>
</evidence>
<dbReference type="Proteomes" id="UP001149813">
    <property type="component" value="Unassembled WGS sequence"/>
</dbReference>
<keyword evidence="3" id="KW-1185">Reference proteome</keyword>
<comment type="caution">
    <text evidence="2">The sequence shown here is derived from an EMBL/GenBank/DDBJ whole genome shotgun (WGS) entry which is preliminary data.</text>
</comment>
<sequence length="336" mass="36716">MSAPQELPPIAMTSAEVAFLRSLIARQAAEAIDLAAQRRTSEAMRAMAKYEYSGVNGKTPLIDYIAAVETNCELYLVEQEPDRPRVAICGLAASVQRQWTAQKLLLAKEGVVPTSASLVAFLRSQFEPLCSEAEAIADITELRFIESAPGADFATHNRRFDELLARVSDTLPPRFLMGLYRATLPQDYKVAAAIQKADTLQSVREAASLVWNAFVKTPRIPPPISNSGNATVEYMDVDRLVYDNSLPCSHDEFNNRLRAGLCAYCGRGKHTISQCSHRRASSNATTNTSNGQSNGNNSRRNRKKKLQVNAVTTTEAATPAALANPTPQENPSQGNF</sequence>